<dbReference type="Gene3D" id="3.40.190.10">
    <property type="entry name" value="Periplasmic binding protein-like II"/>
    <property type="match status" value="1"/>
</dbReference>
<keyword evidence="3" id="KW-1185">Reference proteome</keyword>
<feature type="region of interest" description="Disordered" evidence="1">
    <location>
        <begin position="1"/>
        <end position="22"/>
    </location>
</feature>
<accession>A0ABV9W4W9</accession>
<dbReference type="Proteomes" id="UP001595912">
    <property type="component" value="Unassembled WGS sequence"/>
</dbReference>
<gene>
    <name evidence="2" type="ORF">ACFPIJ_33075</name>
</gene>
<protein>
    <submittedName>
        <fullName evidence="2">Uncharacterized protein</fullName>
    </submittedName>
</protein>
<reference evidence="3" key="1">
    <citation type="journal article" date="2019" name="Int. J. Syst. Evol. Microbiol.">
        <title>The Global Catalogue of Microorganisms (GCM) 10K type strain sequencing project: providing services to taxonomists for standard genome sequencing and annotation.</title>
        <authorList>
            <consortium name="The Broad Institute Genomics Platform"/>
            <consortium name="The Broad Institute Genome Sequencing Center for Infectious Disease"/>
            <person name="Wu L."/>
            <person name="Ma J."/>
        </authorList>
    </citation>
    <scope>NUCLEOTIDE SEQUENCE [LARGE SCALE GENOMIC DNA]</scope>
    <source>
        <strain evidence="3">CGMCC 4.7152</strain>
    </source>
</reference>
<proteinExistence type="predicted"/>
<dbReference type="RefSeq" id="WP_380120878.1">
    <property type="nucleotide sequence ID" value="NZ_JBHSIU010000041.1"/>
</dbReference>
<dbReference type="EMBL" id="JBHSIU010000041">
    <property type="protein sequence ID" value="MFC5002648.1"/>
    <property type="molecule type" value="Genomic_DNA"/>
</dbReference>
<organism evidence="2 3">
    <name type="scientific">Dactylosporangium cerinum</name>
    <dbReference type="NCBI Taxonomy" id="1434730"/>
    <lineage>
        <taxon>Bacteria</taxon>
        <taxon>Bacillati</taxon>
        <taxon>Actinomycetota</taxon>
        <taxon>Actinomycetes</taxon>
        <taxon>Micromonosporales</taxon>
        <taxon>Micromonosporaceae</taxon>
        <taxon>Dactylosporangium</taxon>
    </lineage>
</organism>
<name>A0ABV9W4W9_9ACTN</name>
<sequence>MTHALTVLGPATHSPGVQHRSQVHDTDWDAFVQDLDGAGLKRYLELRQQASDKYKPGK</sequence>
<evidence type="ECO:0000256" key="1">
    <source>
        <dbReference type="SAM" id="MobiDB-lite"/>
    </source>
</evidence>
<evidence type="ECO:0000313" key="3">
    <source>
        <dbReference type="Proteomes" id="UP001595912"/>
    </source>
</evidence>
<comment type="caution">
    <text evidence="2">The sequence shown here is derived from an EMBL/GenBank/DDBJ whole genome shotgun (WGS) entry which is preliminary data.</text>
</comment>
<evidence type="ECO:0000313" key="2">
    <source>
        <dbReference type="EMBL" id="MFC5002648.1"/>
    </source>
</evidence>